<dbReference type="Ensembl" id="ENSNVIT00000013694.1">
    <property type="protein sequence ID" value="ENSNVIP00000011688.1"/>
    <property type="gene ID" value="ENSNVIG00000009256.1"/>
</dbReference>
<keyword evidence="3" id="KW-1185">Reference proteome</keyword>
<reference evidence="2" key="1">
    <citation type="submission" date="2025-08" db="UniProtKB">
        <authorList>
            <consortium name="Ensembl"/>
        </authorList>
    </citation>
    <scope>IDENTIFICATION</scope>
</reference>
<evidence type="ECO:0000256" key="1">
    <source>
        <dbReference type="SAM" id="MobiDB-lite"/>
    </source>
</evidence>
<dbReference type="AlphaFoldDB" id="A0A8C7AT73"/>
<feature type="compositionally biased region" description="Basic and acidic residues" evidence="1">
    <location>
        <begin position="1"/>
        <end position="14"/>
    </location>
</feature>
<evidence type="ECO:0000313" key="2">
    <source>
        <dbReference type="Ensembl" id="ENSNVIP00000011688.1"/>
    </source>
</evidence>
<proteinExistence type="predicted"/>
<dbReference type="Proteomes" id="UP000694425">
    <property type="component" value="Unplaced"/>
</dbReference>
<name>A0A8C7AT73_NEOVI</name>
<feature type="region of interest" description="Disordered" evidence="1">
    <location>
        <begin position="1"/>
        <end position="26"/>
    </location>
</feature>
<protein>
    <submittedName>
        <fullName evidence="2">Uncharacterized protein</fullName>
    </submittedName>
</protein>
<dbReference type="GeneTree" id="ENSGT00960000187885"/>
<feature type="region of interest" description="Disordered" evidence="1">
    <location>
        <begin position="48"/>
        <end position="92"/>
    </location>
</feature>
<sequence>VHRHEESWGGHQDELQGPQAHVGNGEEVVVADAVAAGLQGVADEGGLLVTPHALGGHHQHHDPEDEDDRQPYKNGHGGGWGRDGTKTGACKRGLKGTRRLWAEAVAHDSTRNIGSAGFFLG</sequence>
<evidence type="ECO:0000313" key="3">
    <source>
        <dbReference type="Proteomes" id="UP000694425"/>
    </source>
</evidence>
<organism evidence="2 3">
    <name type="scientific">Neovison vison</name>
    <name type="common">American mink</name>
    <name type="synonym">Mustela vison</name>
    <dbReference type="NCBI Taxonomy" id="452646"/>
    <lineage>
        <taxon>Eukaryota</taxon>
        <taxon>Metazoa</taxon>
        <taxon>Chordata</taxon>
        <taxon>Craniata</taxon>
        <taxon>Vertebrata</taxon>
        <taxon>Euteleostomi</taxon>
        <taxon>Mammalia</taxon>
        <taxon>Eutheria</taxon>
        <taxon>Laurasiatheria</taxon>
        <taxon>Carnivora</taxon>
        <taxon>Caniformia</taxon>
        <taxon>Musteloidea</taxon>
        <taxon>Mustelidae</taxon>
        <taxon>Mustelinae</taxon>
        <taxon>Neogale</taxon>
    </lineage>
</organism>
<accession>A0A8C7AT73</accession>
<reference evidence="2" key="2">
    <citation type="submission" date="2025-09" db="UniProtKB">
        <authorList>
            <consortium name="Ensembl"/>
        </authorList>
    </citation>
    <scope>IDENTIFICATION</scope>
</reference>